<dbReference type="HAMAP" id="MF_00182">
    <property type="entry name" value="Formyl_trans"/>
    <property type="match status" value="1"/>
</dbReference>
<dbReference type="InterPro" id="IPR002376">
    <property type="entry name" value="Formyl_transf_N"/>
</dbReference>
<evidence type="ECO:0000256" key="4">
    <source>
        <dbReference type="ARBA" id="ARBA00016014"/>
    </source>
</evidence>
<dbReference type="InterPro" id="IPR041711">
    <property type="entry name" value="Met-tRNA-FMT_N"/>
</dbReference>
<dbReference type="InterPro" id="IPR011034">
    <property type="entry name" value="Formyl_transferase-like_C_sf"/>
</dbReference>
<evidence type="ECO:0000256" key="2">
    <source>
        <dbReference type="ARBA" id="ARBA00010699"/>
    </source>
</evidence>
<dbReference type="InterPro" id="IPR001555">
    <property type="entry name" value="GART_AS"/>
</dbReference>
<comment type="catalytic activity">
    <reaction evidence="7 8">
        <text>L-methionyl-tRNA(fMet) + (6R)-10-formyltetrahydrofolate = N-formyl-L-methionyl-tRNA(fMet) + (6S)-5,6,7,8-tetrahydrofolate + H(+)</text>
        <dbReference type="Rhea" id="RHEA:24380"/>
        <dbReference type="Rhea" id="RHEA-COMP:9952"/>
        <dbReference type="Rhea" id="RHEA-COMP:9953"/>
        <dbReference type="ChEBI" id="CHEBI:15378"/>
        <dbReference type="ChEBI" id="CHEBI:57453"/>
        <dbReference type="ChEBI" id="CHEBI:78530"/>
        <dbReference type="ChEBI" id="CHEBI:78844"/>
        <dbReference type="ChEBI" id="CHEBI:195366"/>
        <dbReference type="EC" id="2.1.2.9"/>
    </reaction>
</comment>
<evidence type="ECO:0000256" key="3">
    <source>
        <dbReference type="ARBA" id="ARBA00012261"/>
    </source>
</evidence>
<evidence type="ECO:0000259" key="10">
    <source>
        <dbReference type="Pfam" id="PF02911"/>
    </source>
</evidence>
<dbReference type="PANTHER" id="PTHR11138:SF5">
    <property type="entry name" value="METHIONYL-TRNA FORMYLTRANSFERASE, MITOCHONDRIAL"/>
    <property type="match status" value="1"/>
</dbReference>
<evidence type="ECO:0000256" key="5">
    <source>
        <dbReference type="ARBA" id="ARBA00022679"/>
    </source>
</evidence>
<dbReference type="PROSITE" id="PS00373">
    <property type="entry name" value="GART"/>
    <property type="match status" value="1"/>
</dbReference>
<dbReference type="SUPFAM" id="SSF53328">
    <property type="entry name" value="Formyltransferase"/>
    <property type="match status" value="1"/>
</dbReference>
<reference evidence="12" key="1">
    <citation type="journal article" date="2019" name="Int. J. Syst. Evol. Microbiol.">
        <title>The Global Catalogue of Microorganisms (GCM) 10K type strain sequencing project: providing services to taxonomists for standard genome sequencing and annotation.</title>
        <authorList>
            <consortium name="The Broad Institute Genomics Platform"/>
            <consortium name="The Broad Institute Genome Sequencing Center for Infectious Disease"/>
            <person name="Wu L."/>
            <person name="Ma J."/>
        </authorList>
    </citation>
    <scope>NUCLEOTIDE SEQUENCE [LARGE SCALE GENOMIC DNA]</scope>
    <source>
        <strain evidence="12">JCM 17551</strain>
    </source>
</reference>
<accession>A0ABP7NBT3</accession>
<dbReference type="CDD" id="cd08646">
    <property type="entry name" value="FMT_core_Met-tRNA-FMT_N"/>
    <property type="match status" value="1"/>
</dbReference>
<dbReference type="InterPro" id="IPR005793">
    <property type="entry name" value="Formyl_trans_C"/>
</dbReference>
<organism evidence="11 12">
    <name type="scientific">Litoribacillus peritrichatus</name>
    <dbReference type="NCBI Taxonomy" id="718191"/>
    <lineage>
        <taxon>Bacteria</taxon>
        <taxon>Pseudomonadati</taxon>
        <taxon>Pseudomonadota</taxon>
        <taxon>Gammaproteobacteria</taxon>
        <taxon>Oceanospirillales</taxon>
        <taxon>Oceanospirillaceae</taxon>
        <taxon>Litoribacillus</taxon>
    </lineage>
</organism>
<evidence type="ECO:0000256" key="7">
    <source>
        <dbReference type="ARBA" id="ARBA00048558"/>
    </source>
</evidence>
<feature type="binding site" evidence="8">
    <location>
        <begin position="114"/>
        <end position="117"/>
    </location>
    <ligand>
        <name>(6S)-5,6,7,8-tetrahydrofolate</name>
        <dbReference type="ChEBI" id="CHEBI:57453"/>
    </ligand>
</feature>
<dbReference type="Pfam" id="PF02911">
    <property type="entry name" value="Formyl_trans_C"/>
    <property type="match status" value="1"/>
</dbReference>
<evidence type="ECO:0000259" key="9">
    <source>
        <dbReference type="Pfam" id="PF00551"/>
    </source>
</evidence>
<dbReference type="InterPro" id="IPR036477">
    <property type="entry name" value="Formyl_transf_N_sf"/>
</dbReference>
<evidence type="ECO:0000256" key="6">
    <source>
        <dbReference type="ARBA" id="ARBA00022917"/>
    </source>
</evidence>
<feature type="domain" description="Formyl transferase N-terminal" evidence="9">
    <location>
        <begin position="7"/>
        <end position="185"/>
    </location>
</feature>
<keyword evidence="12" id="KW-1185">Reference proteome</keyword>
<dbReference type="Pfam" id="PF00551">
    <property type="entry name" value="Formyl_trans_N"/>
    <property type="match status" value="1"/>
</dbReference>
<keyword evidence="5 8" id="KW-0808">Transferase</keyword>
<dbReference type="Gene3D" id="3.10.25.10">
    <property type="entry name" value="Formyl transferase, C-terminal domain"/>
    <property type="match status" value="1"/>
</dbReference>
<feature type="domain" description="Formyl transferase C-terminal" evidence="10">
    <location>
        <begin position="208"/>
        <end position="305"/>
    </location>
</feature>
<evidence type="ECO:0000313" key="12">
    <source>
        <dbReference type="Proteomes" id="UP001501565"/>
    </source>
</evidence>
<dbReference type="InterPro" id="IPR037022">
    <property type="entry name" value="Formyl_trans_C_sf"/>
</dbReference>
<dbReference type="RefSeq" id="WP_344800703.1">
    <property type="nucleotide sequence ID" value="NZ_BAABBN010000017.1"/>
</dbReference>
<gene>
    <name evidence="8 11" type="primary">fmt</name>
    <name evidence="11" type="ORF">GCM10022277_42750</name>
</gene>
<evidence type="ECO:0000313" key="11">
    <source>
        <dbReference type="EMBL" id="GAA3942370.1"/>
    </source>
</evidence>
<comment type="caution">
    <text evidence="11">The sequence shown here is derived from an EMBL/GenBank/DDBJ whole genome shotgun (WGS) entry which is preliminary data.</text>
</comment>
<dbReference type="EC" id="2.1.2.9" evidence="3 8"/>
<proteinExistence type="inferred from homology"/>
<comment type="similarity">
    <text evidence="2 8">Belongs to the Fmt family.</text>
</comment>
<keyword evidence="6 8" id="KW-0648">Protein biosynthesis</keyword>
<dbReference type="InterPro" id="IPR005794">
    <property type="entry name" value="Fmt"/>
</dbReference>
<dbReference type="NCBIfam" id="TIGR00460">
    <property type="entry name" value="fmt"/>
    <property type="match status" value="1"/>
</dbReference>
<dbReference type="CDD" id="cd08704">
    <property type="entry name" value="Met_tRNA_FMT_C"/>
    <property type="match status" value="1"/>
</dbReference>
<evidence type="ECO:0000256" key="1">
    <source>
        <dbReference type="ARBA" id="ARBA00002606"/>
    </source>
</evidence>
<dbReference type="PANTHER" id="PTHR11138">
    <property type="entry name" value="METHIONYL-TRNA FORMYLTRANSFERASE"/>
    <property type="match status" value="1"/>
</dbReference>
<protein>
    <recommendedName>
        <fullName evidence="4 8">Methionyl-tRNA formyltransferase</fullName>
        <ecNumber evidence="3 8">2.1.2.9</ecNumber>
    </recommendedName>
</protein>
<dbReference type="SUPFAM" id="SSF50486">
    <property type="entry name" value="FMT C-terminal domain-like"/>
    <property type="match status" value="1"/>
</dbReference>
<sequence>MSAQPLKIIFAGTPEFAAESLKALLNGPDEVIAVYTQPDRKAGRGQKLKPSPVKEVAVEANIPVYQPRSLKYDESQYELEQLNADVMVVAAYGLILPKAILDAPKYGCINVHASLLPRWRGAAPIHRALLAGDKETGITIMQMDVGLDTGDMLLKTHTPIEDTDTSASLHDRLAIQGGEALLTALEQLKSNGLTPEKQDDALANYAHKLTKEEGQIDWSESADAIAQKVRGLFPWPSAYTFLNEHNIRIHQATSENLSTQAAPGEIISADKQGICVATGNGVIRLEKLQLAGKKAMTAEQVLNGNKELFSQGQCFQ</sequence>
<comment type="function">
    <text evidence="1 8">Attaches a formyl group to the free amino group of methionyl-tRNA(fMet). The formyl group appears to play a dual role in the initiator identity of N-formylmethionyl-tRNA by promoting its recognition by IF2 and preventing the misappropriation of this tRNA by the elongation apparatus.</text>
</comment>
<name>A0ABP7NBT3_9GAMM</name>
<evidence type="ECO:0000256" key="8">
    <source>
        <dbReference type="HAMAP-Rule" id="MF_00182"/>
    </source>
</evidence>
<dbReference type="EMBL" id="BAABBN010000017">
    <property type="protein sequence ID" value="GAA3942370.1"/>
    <property type="molecule type" value="Genomic_DNA"/>
</dbReference>
<dbReference type="Proteomes" id="UP001501565">
    <property type="component" value="Unassembled WGS sequence"/>
</dbReference>
<dbReference type="Gene3D" id="3.40.50.170">
    <property type="entry name" value="Formyl transferase, N-terminal domain"/>
    <property type="match status" value="1"/>
</dbReference>
<dbReference type="InterPro" id="IPR044135">
    <property type="entry name" value="Met-tRNA-FMT_C"/>
</dbReference>